<evidence type="ECO:0000256" key="2">
    <source>
        <dbReference type="ARBA" id="ARBA00022448"/>
    </source>
</evidence>
<feature type="domain" description="ABC transmembrane type-1" evidence="12">
    <location>
        <begin position="280"/>
        <end position="562"/>
    </location>
</feature>
<feature type="domain" description="ABC transmembrane type-1" evidence="12">
    <location>
        <begin position="977"/>
        <end position="1255"/>
    </location>
</feature>
<keyword evidence="7 10" id="KW-0472">Membrane</keyword>
<organism evidence="13 14">
    <name type="scientific">Catenaria anguillulae PL171</name>
    <dbReference type="NCBI Taxonomy" id="765915"/>
    <lineage>
        <taxon>Eukaryota</taxon>
        <taxon>Fungi</taxon>
        <taxon>Fungi incertae sedis</taxon>
        <taxon>Blastocladiomycota</taxon>
        <taxon>Blastocladiomycetes</taxon>
        <taxon>Blastocladiales</taxon>
        <taxon>Catenariaceae</taxon>
        <taxon>Catenaria</taxon>
    </lineage>
</organism>
<dbReference type="PROSITE" id="PS00211">
    <property type="entry name" value="ABC_TRANSPORTER_1"/>
    <property type="match status" value="1"/>
</dbReference>
<dbReference type="CDD" id="cd03244">
    <property type="entry name" value="ABCC_MRP_domain2"/>
    <property type="match status" value="1"/>
</dbReference>
<dbReference type="FunFam" id="3.40.50.300:FF:000838">
    <property type="entry name" value="ABC multidrug transporter (Eurofung)"/>
    <property type="match status" value="1"/>
</dbReference>
<dbReference type="FunFam" id="3.40.50.300:FF:000997">
    <property type="entry name" value="Multidrug resistance-associated protein 1"/>
    <property type="match status" value="1"/>
</dbReference>
<dbReference type="Pfam" id="PF00664">
    <property type="entry name" value="ABC_membrane"/>
    <property type="match status" value="2"/>
</dbReference>
<feature type="transmembrane region" description="Helical" evidence="10">
    <location>
        <begin position="970"/>
        <end position="993"/>
    </location>
</feature>
<keyword evidence="3 10" id="KW-0812">Transmembrane</keyword>
<dbReference type="Pfam" id="PF00005">
    <property type="entry name" value="ABC_tran"/>
    <property type="match status" value="2"/>
</dbReference>
<feature type="compositionally biased region" description="Acidic residues" evidence="9">
    <location>
        <begin position="617"/>
        <end position="631"/>
    </location>
</feature>
<dbReference type="PROSITE" id="PS50893">
    <property type="entry name" value="ABC_TRANSPORTER_2"/>
    <property type="match status" value="2"/>
</dbReference>
<keyword evidence="2" id="KW-0813">Transport</keyword>
<accession>A0A1Y2HMI0</accession>
<feature type="transmembrane region" description="Helical" evidence="10">
    <location>
        <begin position="537"/>
        <end position="564"/>
    </location>
</feature>
<evidence type="ECO:0000256" key="6">
    <source>
        <dbReference type="ARBA" id="ARBA00022989"/>
    </source>
</evidence>
<reference evidence="13 14" key="1">
    <citation type="submission" date="2016-07" db="EMBL/GenBank/DDBJ databases">
        <title>Pervasive Adenine N6-methylation of Active Genes in Fungi.</title>
        <authorList>
            <consortium name="DOE Joint Genome Institute"/>
            <person name="Mondo S.J."/>
            <person name="Dannebaum R.O."/>
            <person name="Kuo R.C."/>
            <person name="Labutti K."/>
            <person name="Haridas S."/>
            <person name="Kuo A."/>
            <person name="Salamov A."/>
            <person name="Ahrendt S.R."/>
            <person name="Lipzen A."/>
            <person name="Sullivan W."/>
            <person name="Andreopoulos W.B."/>
            <person name="Clum A."/>
            <person name="Lindquist E."/>
            <person name="Daum C."/>
            <person name="Ramamoorthy G.K."/>
            <person name="Gryganskyi A."/>
            <person name="Culley D."/>
            <person name="Magnuson J.K."/>
            <person name="James T.Y."/>
            <person name="O'Malley M.A."/>
            <person name="Stajich J.E."/>
            <person name="Spatafora J.W."/>
            <person name="Visel A."/>
            <person name="Grigoriev I.V."/>
        </authorList>
    </citation>
    <scope>NUCLEOTIDE SEQUENCE [LARGE SCALE GENOMIC DNA]</scope>
    <source>
        <strain evidence="13 14">PL171</strain>
    </source>
</reference>
<feature type="transmembrane region" description="Helical" evidence="10">
    <location>
        <begin position="389"/>
        <end position="408"/>
    </location>
</feature>
<dbReference type="Pfam" id="PF24357">
    <property type="entry name" value="TMD0_ABC"/>
    <property type="match status" value="1"/>
</dbReference>
<protein>
    <recommendedName>
        <fullName evidence="15">P-loop containing nucleoside triphosphate hydrolase protein</fullName>
    </recommendedName>
</protein>
<keyword evidence="14" id="KW-1185">Reference proteome</keyword>
<comment type="caution">
    <text evidence="13">The sequence shown here is derived from an EMBL/GenBank/DDBJ whole genome shotgun (WGS) entry which is preliminary data.</text>
</comment>
<dbReference type="InterPro" id="IPR003439">
    <property type="entry name" value="ABC_transporter-like_ATP-bd"/>
</dbReference>
<feature type="transmembrane region" description="Helical" evidence="10">
    <location>
        <begin position="204"/>
        <end position="224"/>
    </location>
</feature>
<dbReference type="GO" id="GO:0016020">
    <property type="term" value="C:membrane"/>
    <property type="evidence" value="ECO:0007669"/>
    <property type="project" value="UniProtKB-SubCell"/>
</dbReference>
<evidence type="ECO:0000256" key="8">
    <source>
        <dbReference type="ARBA" id="ARBA00023180"/>
    </source>
</evidence>
<dbReference type="InterPro" id="IPR044726">
    <property type="entry name" value="ABCC_6TM_D2"/>
</dbReference>
<feature type="region of interest" description="Disordered" evidence="9">
    <location>
        <begin position="612"/>
        <end position="641"/>
    </location>
</feature>
<comment type="subcellular location">
    <subcellularLocation>
        <location evidence="1">Membrane</location>
        <topology evidence="1">Multi-pass membrane protein</topology>
    </subcellularLocation>
</comment>
<dbReference type="STRING" id="765915.A0A1Y2HMI0"/>
<feature type="transmembrane region" description="Helical" evidence="10">
    <location>
        <begin position="414"/>
        <end position="436"/>
    </location>
</feature>
<dbReference type="CDD" id="cd03250">
    <property type="entry name" value="ABCC_MRP_domain1"/>
    <property type="match status" value="1"/>
</dbReference>
<dbReference type="Gene3D" id="3.40.50.300">
    <property type="entry name" value="P-loop containing nucleotide triphosphate hydrolases"/>
    <property type="match status" value="2"/>
</dbReference>
<keyword evidence="4" id="KW-0547">Nucleotide-binding</keyword>
<feature type="transmembrane region" description="Helical" evidence="10">
    <location>
        <begin position="161"/>
        <end position="180"/>
    </location>
</feature>
<gene>
    <name evidence="13" type="ORF">BCR44DRAFT_37178</name>
</gene>
<feature type="transmembrane region" description="Helical" evidence="10">
    <location>
        <begin position="1201"/>
        <end position="1220"/>
    </location>
</feature>
<keyword evidence="5" id="KW-0067">ATP-binding</keyword>
<dbReference type="FunFam" id="1.20.1560.10:FF:000010">
    <property type="entry name" value="Multidrug resistance-associated ABC transporter"/>
    <property type="match status" value="1"/>
</dbReference>
<proteinExistence type="predicted"/>
<dbReference type="SUPFAM" id="SSF90123">
    <property type="entry name" value="ABC transporter transmembrane region"/>
    <property type="match status" value="2"/>
</dbReference>
<feature type="domain" description="ABC transporter" evidence="11">
    <location>
        <begin position="632"/>
        <end position="855"/>
    </location>
</feature>
<dbReference type="EMBL" id="MCFL01000029">
    <property type="protein sequence ID" value="ORZ34302.1"/>
    <property type="molecule type" value="Genomic_DNA"/>
</dbReference>
<evidence type="ECO:0000256" key="4">
    <source>
        <dbReference type="ARBA" id="ARBA00022741"/>
    </source>
</evidence>
<evidence type="ECO:0008006" key="15">
    <source>
        <dbReference type="Google" id="ProtNLM"/>
    </source>
</evidence>
<dbReference type="InterPro" id="IPR044746">
    <property type="entry name" value="ABCC_6TM_D1"/>
</dbReference>
<dbReference type="CDD" id="cd18579">
    <property type="entry name" value="ABC_6TM_ABCC_D1"/>
    <property type="match status" value="1"/>
</dbReference>
<dbReference type="PROSITE" id="PS50929">
    <property type="entry name" value="ABC_TM1F"/>
    <property type="match status" value="2"/>
</dbReference>
<dbReference type="GO" id="GO:0016887">
    <property type="term" value="F:ATP hydrolysis activity"/>
    <property type="evidence" value="ECO:0007669"/>
    <property type="project" value="InterPro"/>
</dbReference>
<dbReference type="SUPFAM" id="SSF52540">
    <property type="entry name" value="P-loop containing nucleoside triphosphate hydrolases"/>
    <property type="match status" value="2"/>
</dbReference>
<feature type="transmembrane region" description="Helical" evidence="10">
    <location>
        <begin position="69"/>
        <end position="90"/>
    </location>
</feature>
<dbReference type="Proteomes" id="UP000193411">
    <property type="component" value="Unassembled WGS sequence"/>
</dbReference>
<evidence type="ECO:0000259" key="12">
    <source>
        <dbReference type="PROSITE" id="PS50929"/>
    </source>
</evidence>
<dbReference type="OrthoDB" id="6500128at2759"/>
<evidence type="ECO:0000256" key="10">
    <source>
        <dbReference type="SAM" id="Phobius"/>
    </source>
</evidence>
<dbReference type="Gene3D" id="1.20.1560.10">
    <property type="entry name" value="ABC transporter type 1, transmembrane domain"/>
    <property type="match status" value="2"/>
</dbReference>
<evidence type="ECO:0000256" key="7">
    <source>
        <dbReference type="ARBA" id="ARBA00023136"/>
    </source>
</evidence>
<dbReference type="InterPro" id="IPR027417">
    <property type="entry name" value="P-loop_NTPase"/>
</dbReference>
<name>A0A1Y2HMI0_9FUNG</name>
<dbReference type="InterPro" id="IPR003593">
    <property type="entry name" value="AAA+_ATPase"/>
</dbReference>
<dbReference type="PANTHER" id="PTHR24223:SF399">
    <property type="entry name" value="ABC TRANSPORTER ATNG"/>
    <property type="match status" value="1"/>
</dbReference>
<feature type="transmembrane region" description="Helical" evidence="10">
    <location>
        <begin position="1013"/>
        <end position="1037"/>
    </location>
</feature>
<dbReference type="SMART" id="SM00382">
    <property type="entry name" value="AAA"/>
    <property type="match status" value="2"/>
</dbReference>
<evidence type="ECO:0000313" key="14">
    <source>
        <dbReference type="Proteomes" id="UP000193411"/>
    </source>
</evidence>
<dbReference type="CDD" id="cd18580">
    <property type="entry name" value="ABC_6TM_ABCC_D2"/>
    <property type="match status" value="1"/>
</dbReference>
<feature type="transmembrane region" description="Helical" evidence="10">
    <location>
        <begin position="1227"/>
        <end position="1247"/>
    </location>
</feature>
<dbReference type="InterPro" id="IPR036640">
    <property type="entry name" value="ABC1_TM_sf"/>
</dbReference>
<sequence>MEPLPSSSFCASEAGWVLPSPTRVMDVTLCTQNALLTPILSGVFIAVALVRIGSLLRSHARLPDNRAQWIFWAKCALPHVATAFSGLLLASHLSRTAQLTDVAVFAVCSLVTSLVAAVLHVAEHQRSLAPSTTLCLYYFFNGLALLWRLRALLSIESNTALFELVCYVGILTGQFAALALECWSQRPQDPRIALVDPKASPEPLLNFFAWGSFLWTLPILKLGASKYLTLDDIWTMPEVATANNSFSRFMVHFDKRRAKGDRHALLWSLARTFGFTVASAFACHAFGQLVIVLVPLLVEQLVGYVADWTPGASKSTGVIIAFAMFATYFVATVFSKIAMYISFVNEIEVNGALMNAVYRKTMRIPAHDRSSSGTLTNHMQVDADNIGRVMFEVVMVGVVPFQVILYLTLLYLRIGVAAIISFVLTLVAAGVMSLLANKTLEYEEALLEEMDERIRLTTEAIKCIRTVKLYGWTPFFQRRIETARSRELGKLKGIQSIMAAQVSFSVLIPSFMALATFSLSSVLGMGGNVEFTPQTVFAVLSILAMLGEPINAIIWGFSPIAAAVAGYGRLRKFFECIEMDPSTVTVHSASKSDKVAVVIRDGYFFWAQGTRRVQGQDGDDEGAAEGDEQADPEPSQIQVPSDLNECPLRDINVTIPKGALTAIVSTVGQGKSSLVAAMIGEIYKARGEVHRYGRVAYVAQSPFIVNASVRDNICFGLPYDEARYLRVIDACALAHDFQILAKGDLTMIGEQGINLSGGQRARIACARAVYCDADIYIFDDCLSAVDAMVDRHMFQHMLGANSLLKDKTRVLVTHAVQHLPEVDHIIVLEKGKVTAAGSYGELKMGEQGSVFDRLVQAFESKRQPGAVSASLQHKPAPVTAAEVTVDDVSQVTAVVGRHRRTDSITSTGSQDALLGAGIGAKHYSTFGDDAQDEVAAENDEDEDDDEDEEKLERGSISTAVYMTYFKLCGFFPLTFNLLLTGASIGMTLGVQYVLGEWSSAVQRDPTDVSTPQFWMRVFILMVVGNTILTGASIYHFYVTVSIACAEKVSSKLLKRVLRLPMSFFDVTPSGRITNRFSKDQSTIDTQVPEQVHNFYFSVLQLVSIIVAIAVATPWFLVVLIPLGFIFRHVQRLYLSTSRELQRLHSVTMSPIFQAYSESLEGVSTIRAFGQERRFFDTMEDKIDTGNKPMYTLLGVNRWLDVNLQFISATILLSASLLAAMAPETGPVMIGVSLTFAQQITFVLVFIVRAFCDIETDFVAFERIREYAETTPEAPDTTDYPLDAAWPAHGAIEFRDYATRYRAGLDLVLRNVSLSIGGGEKIAIVGRTGSGKSSALASLFRLMESAQGSIAVDGVNVANVGLLDLRSRLTVLPQSPVIFEASIRENLDPLGAHDDAAMWAALKAAHLDQVIAGMDGGLDAKIKPGQLSVGESQLLCLGRALLRKTKVLALDESSASLDVATDDLVQATIRSEFKECTVLCIAHRISTTLDFDRVLVLSNGDVVEFDTPKALLANPKSMYYELAKSSGLVH</sequence>
<evidence type="ECO:0000256" key="3">
    <source>
        <dbReference type="ARBA" id="ARBA00022692"/>
    </source>
</evidence>
<feature type="compositionally biased region" description="Acidic residues" evidence="9">
    <location>
        <begin position="933"/>
        <end position="949"/>
    </location>
</feature>
<dbReference type="InterPro" id="IPR017871">
    <property type="entry name" value="ABC_transporter-like_CS"/>
</dbReference>
<dbReference type="InterPro" id="IPR050173">
    <property type="entry name" value="ABC_transporter_C-like"/>
</dbReference>
<feature type="transmembrane region" description="Helical" evidence="10">
    <location>
        <begin position="494"/>
        <end position="517"/>
    </location>
</feature>
<feature type="region of interest" description="Disordered" evidence="9">
    <location>
        <begin position="933"/>
        <end position="952"/>
    </location>
</feature>
<evidence type="ECO:0000259" key="11">
    <source>
        <dbReference type="PROSITE" id="PS50893"/>
    </source>
</evidence>
<keyword evidence="8" id="KW-0325">Glycoprotein</keyword>
<evidence type="ECO:0000256" key="1">
    <source>
        <dbReference type="ARBA" id="ARBA00004141"/>
    </source>
</evidence>
<feature type="transmembrane region" description="Helical" evidence="10">
    <location>
        <begin position="128"/>
        <end position="149"/>
    </location>
</feature>
<evidence type="ECO:0000256" key="9">
    <source>
        <dbReference type="SAM" id="MobiDB-lite"/>
    </source>
</evidence>
<evidence type="ECO:0000256" key="5">
    <source>
        <dbReference type="ARBA" id="ARBA00022840"/>
    </source>
</evidence>
<evidence type="ECO:0000313" key="13">
    <source>
        <dbReference type="EMBL" id="ORZ34302.1"/>
    </source>
</evidence>
<feature type="transmembrane region" description="Helical" evidence="10">
    <location>
        <begin position="35"/>
        <end position="57"/>
    </location>
</feature>
<dbReference type="GO" id="GO:0140359">
    <property type="term" value="F:ABC-type transporter activity"/>
    <property type="evidence" value="ECO:0007669"/>
    <property type="project" value="InterPro"/>
</dbReference>
<feature type="transmembrane region" description="Helical" evidence="10">
    <location>
        <begin position="265"/>
        <end position="298"/>
    </location>
</feature>
<dbReference type="PANTHER" id="PTHR24223">
    <property type="entry name" value="ATP-BINDING CASSETTE SUB-FAMILY C"/>
    <property type="match status" value="1"/>
</dbReference>
<feature type="transmembrane region" description="Helical" evidence="10">
    <location>
        <begin position="102"/>
        <end position="122"/>
    </location>
</feature>
<dbReference type="GO" id="GO:0005524">
    <property type="term" value="F:ATP binding"/>
    <property type="evidence" value="ECO:0007669"/>
    <property type="project" value="UniProtKB-KW"/>
</dbReference>
<feature type="domain" description="ABC transporter" evidence="11">
    <location>
        <begin position="1291"/>
        <end position="1523"/>
    </location>
</feature>
<dbReference type="InterPro" id="IPR011527">
    <property type="entry name" value="ABC1_TM_dom"/>
</dbReference>
<dbReference type="InterPro" id="IPR056227">
    <property type="entry name" value="TMD0_ABC"/>
</dbReference>
<feature type="transmembrane region" description="Helical" evidence="10">
    <location>
        <begin position="318"/>
        <end position="338"/>
    </location>
</feature>
<keyword evidence="6 10" id="KW-1133">Transmembrane helix</keyword>
<feature type="transmembrane region" description="Helical" evidence="10">
    <location>
        <begin position="1101"/>
        <end position="1126"/>
    </location>
</feature>